<dbReference type="AlphaFoldDB" id="A0A1H2JS33"/>
<dbReference type="STRING" id="158898.SAMN04488548_1342441"/>
<name>A0A1H2JS33_9ACTN</name>
<dbReference type="Pfam" id="PF01548">
    <property type="entry name" value="DEDD_Tnp_IS110"/>
    <property type="match status" value="1"/>
</dbReference>
<dbReference type="GO" id="GO:0004803">
    <property type="term" value="F:transposase activity"/>
    <property type="evidence" value="ECO:0007669"/>
    <property type="project" value="InterPro"/>
</dbReference>
<feature type="domain" description="Transposase IS116/IS110/IS902 C-terminal" evidence="2">
    <location>
        <begin position="254"/>
        <end position="333"/>
    </location>
</feature>
<protein>
    <submittedName>
        <fullName evidence="3">Transposase</fullName>
    </submittedName>
</protein>
<reference evidence="3 4" key="1">
    <citation type="submission" date="2016-10" db="EMBL/GenBank/DDBJ databases">
        <authorList>
            <person name="de Groot N.N."/>
        </authorList>
    </citation>
    <scope>NUCLEOTIDE SEQUENCE [LARGE SCALE GENOMIC DNA]</scope>
    <source>
        <strain evidence="3 4">DSM 44215</strain>
    </source>
</reference>
<evidence type="ECO:0000313" key="3">
    <source>
        <dbReference type="EMBL" id="SDU59182.1"/>
    </source>
</evidence>
<accession>A0A1H2JS33</accession>
<dbReference type="NCBIfam" id="NF033542">
    <property type="entry name" value="transpos_IS110"/>
    <property type="match status" value="1"/>
</dbReference>
<sequence length="412" mass="46000">MDILHPRCAGLDVSKTDVKVCVRLSSPGRKPVQEITTWSSMSRDILRLRDYLIDEQVTCVVMEATGDYWKPFYYVLEDAPFEVMLVNAHDAKNLPGRKTDVSDAAWLAQLAAHGLLRASFVPPEPIRRLRDLTRTRTAITRERSREIQRLEKVLEDAGIKLSVVVSDITGVSARRMLRALASGQRDPDVLAEMSVKLLRRKIPALTQALQGRFTEHHAFLVTLHLDFIDQHTSQIDALTARIEEVMAPFQAARDRLVTIPGVSTTTADVIIAETGAEMTQFPTPGHLASWAGVCPGHHQSAGRTKNAKTRPGNRHLKGALGAAALSIANHRGTFLNAKYRHLMRHRGKPKAIVAIEHSLLTIIWNMLTDNTSYREPGPDYHQRSHPDRARNQAIRQLQQLGYTVTLTPNEAA</sequence>
<dbReference type="GO" id="GO:0006313">
    <property type="term" value="P:DNA transposition"/>
    <property type="evidence" value="ECO:0007669"/>
    <property type="project" value="InterPro"/>
</dbReference>
<proteinExistence type="predicted"/>
<feature type="domain" description="Transposase IS110-like N-terminal" evidence="1">
    <location>
        <begin position="9"/>
        <end position="156"/>
    </location>
</feature>
<evidence type="ECO:0000313" key="4">
    <source>
        <dbReference type="Proteomes" id="UP000183180"/>
    </source>
</evidence>
<dbReference type="RefSeq" id="WP_074850961.1">
    <property type="nucleotide sequence ID" value="NZ_FNLM01000034.1"/>
</dbReference>
<dbReference type="OrthoDB" id="9815354at2"/>
<evidence type="ECO:0000259" key="1">
    <source>
        <dbReference type="Pfam" id="PF01548"/>
    </source>
</evidence>
<dbReference type="PANTHER" id="PTHR33055">
    <property type="entry name" value="TRANSPOSASE FOR INSERTION SEQUENCE ELEMENT IS1111A"/>
    <property type="match status" value="1"/>
</dbReference>
<dbReference type="GO" id="GO:0003677">
    <property type="term" value="F:DNA binding"/>
    <property type="evidence" value="ECO:0007669"/>
    <property type="project" value="InterPro"/>
</dbReference>
<organism evidence="3 4">
    <name type="scientific">Gordonia westfalica</name>
    <dbReference type="NCBI Taxonomy" id="158898"/>
    <lineage>
        <taxon>Bacteria</taxon>
        <taxon>Bacillati</taxon>
        <taxon>Actinomycetota</taxon>
        <taxon>Actinomycetes</taxon>
        <taxon>Mycobacteriales</taxon>
        <taxon>Gordoniaceae</taxon>
        <taxon>Gordonia</taxon>
    </lineage>
</organism>
<dbReference type="Pfam" id="PF02371">
    <property type="entry name" value="Transposase_20"/>
    <property type="match status" value="1"/>
</dbReference>
<dbReference type="InterPro" id="IPR003346">
    <property type="entry name" value="Transposase_20"/>
</dbReference>
<dbReference type="EMBL" id="FNLM01000034">
    <property type="protein sequence ID" value="SDU59182.1"/>
    <property type="molecule type" value="Genomic_DNA"/>
</dbReference>
<dbReference type="Proteomes" id="UP000183180">
    <property type="component" value="Unassembled WGS sequence"/>
</dbReference>
<dbReference type="PANTHER" id="PTHR33055:SF15">
    <property type="entry name" value="TRANSPOSASE-RELATED"/>
    <property type="match status" value="1"/>
</dbReference>
<evidence type="ECO:0000259" key="2">
    <source>
        <dbReference type="Pfam" id="PF02371"/>
    </source>
</evidence>
<gene>
    <name evidence="3" type="ORF">SAMN04488548_1342441</name>
</gene>
<dbReference type="InterPro" id="IPR002525">
    <property type="entry name" value="Transp_IS110-like_N"/>
</dbReference>
<dbReference type="InterPro" id="IPR047650">
    <property type="entry name" value="Transpos_IS110"/>
</dbReference>